<comment type="caution">
    <text evidence="1">The sequence shown here is derived from an EMBL/GenBank/DDBJ whole genome shotgun (WGS) entry which is preliminary data.</text>
</comment>
<accession>A0A1V6V9H1</accession>
<evidence type="ECO:0000313" key="2">
    <source>
        <dbReference type="Proteomes" id="UP000191500"/>
    </source>
</evidence>
<proteinExistence type="predicted"/>
<keyword evidence="2" id="KW-1185">Reference proteome</keyword>
<sequence length="221" mass="25253">MADSCATWVMRGRIQQKWIENRAADCQYPISTFTLTPRHQDYIVDGTSVKLDAKLVTALSMKNANSTYRKISITQRDEGPPVWWIGRTGPGVIFIDDIFRSKRSNDPYISEFTKAAYHLDFPLDSLENVFVSDVNEKNTLLCVREIYKAREGVRYPSSTEQTWEPSSSEFHALLGIGIGKLVAAFVLCAWGQGRKRIARIITLHIDADVHKLYMRFDLENM</sequence>
<dbReference type="AlphaFoldDB" id="A0A1V6V9H1"/>
<gene>
    <name evidence="1" type="ORF">PENCOP_c001G00171</name>
</gene>
<protein>
    <submittedName>
        <fullName evidence="1">Uncharacterized protein</fullName>
    </submittedName>
</protein>
<name>A0A1V6V9H1_9EURO</name>
<organism evidence="1 2">
    <name type="scientific">Penicillium coprophilum</name>
    <dbReference type="NCBI Taxonomy" id="36646"/>
    <lineage>
        <taxon>Eukaryota</taxon>
        <taxon>Fungi</taxon>
        <taxon>Dikarya</taxon>
        <taxon>Ascomycota</taxon>
        <taxon>Pezizomycotina</taxon>
        <taxon>Eurotiomycetes</taxon>
        <taxon>Eurotiomycetidae</taxon>
        <taxon>Eurotiales</taxon>
        <taxon>Aspergillaceae</taxon>
        <taxon>Penicillium</taxon>
    </lineage>
</organism>
<dbReference type="Proteomes" id="UP000191500">
    <property type="component" value="Unassembled WGS sequence"/>
</dbReference>
<reference evidence="2" key="1">
    <citation type="journal article" date="2017" name="Nat. Microbiol.">
        <title>Global analysis of biosynthetic gene clusters reveals vast potential of secondary metabolite production in Penicillium species.</title>
        <authorList>
            <person name="Nielsen J.C."/>
            <person name="Grijseels S."/>
            <person name="Prigent S."/>
            <person name="Ji B."/>
            <person name="Dainat J."/>
            <person name="Nielsen K.F."/>
            <person name="Frisvad J.C."/>
            <person name="Workman M."/>
            <person name="Nielsen J."/>
        </authorList>
    </citation>
    <scope>NUCLEOTIDE SEQUENCE [LARGE SCALE GENOMIC DNA]</scope>
    <source>
        <strain evidence="2">IBT 31321</strain>
    </source>
</reference>
<evidence type="ECO:0000313" key="1">
    <source>
        <dbReference type="EMBL" id="OQE47258.1"/>
    </source>
</evidence>
<dbReference type="EMBL" id="MDDG01000001">
    <property type="protein sequence ID" value="OQE47258.1"/>
    <property type="molecule type" value="Genomic_DNA"/>
</dbReference>